<dbReference type="AlphaFoldDB" id="A0A6M0H274"/>
<accession>A0A6M0H274</accession>
<proteinExistence type="predicted"/>
<reference evidence="1 2" key="1">
    <citation type="submission" date="2020-02" db="EMBL/GenBank/DDBJ databases">
        <title>Genome assembly of a novel Clostridium senegalense strain.</title>
        <authorList>
            <person name="Gupta T.B."/>
            <person name="Jauregui R."/>
            <person name="Maclean P."/>
            <person name="Nawarathana A."/>
            <person name="Brightwell G."/>
        </authorList>
    </citation>
    <scope>NUCLEOTIDE SEQUENCE [LARGE SCALE GENOMIC DNA]</scope>
    <source>
        <strain evidence="1 2">AGRFS4</strain>
    </source>
</reference>
<keyword evidence="2" id="KW-1185">Reference proteome</keyword>
<sequence length="179" mass="21393">MNNTKELENFTINDDKIDWSKQYEVVEKIGVRGYLQIHFEECKYIWRKMVPESGQADNLQGEILRMIVKLRNEAINNGNINWDDNFEWFCNFLKENLVSCGLFDEEKIIKIKMILDYIKDNGNYARKYANGEITDNQVDIFKLAYTDDDIYDYLEDAIAEYYLTNTIPIPYEIKDFIYR</sequence>
<dbReference type="RefSeq" id="WP_199869791.1">
    <property type="nucleotide sequence ID" value="NZ_JAAGPU010000013.1"/>
</dbReference>
<evidence type="ECO:0000313" key="1">
    <source>
        <dbReference type="EMBL" id="NEU04825.1"/>
    </source>
</evidence>
<gene>
    <name evidence="1" type="ORF">G3M99_08150</name>
</gene>
<protein>
    <submittedName>
        <fullName evidence="1">Uncharacterized protein</fullName>
    </submittedName>
</protein>
<name>A0A6M0H274_9CLOT</name>
<dbReference type="Proteomes" id="UP000481872">
    <property type="component" value="Unassembled WGS sequence"/>
</dbReference>
<evidence type="ECO:0000313" key="2">
    <source>
        <dbReference type="Proteomes" id="UP000481872"/>
    </source>
</evidence>
<organism evidence="1 2">
    <name type="scientific">Clostridium senegalense</name>
    <dbReference type="NCBI Taxonomy" id="1465809"/>
    <lineage>
        <taxon>Bacteria</taxon>
        <taxon>Bacillati</taxon>
        <taxon>Bacillota</taxon>
        <taxon>Clostridia</taxon>
        <taxon>Eubacteriales</taxon>
        <taxon>Clostridiaceae</taxon>
        <taxon>Clostridium</taxon>
    </lineage>
</organism>
<dbReference type="EMBL" id="JAAGPU010000013">
    <property type="protein sequence ID" value="NEU04825.1"/>
    <property type="molecule type" value="Genomic_DNA"/>
</dbReference>
<comment type="caution">
    <text evidence="1">The sequence shown here is derived from an EMBL/GenBank/DDBJ whole genome shotgun (WGS) entry which is preliminary data.</text>
</comment>